<keyword evidence="4 5" id="KW-0472">Membrane</keyword>
<feature type="transmembrane region" description="Helical" evidence="5">
    <location>
        <begin position="285"/>
        <end position="307"/>
    </location>
</feature>
<evidence type="ECO:0000313" key="10">
    <source>
        <dbReference type="Proteomes" id="UP000182444"/>
    </source>
</evidence>
<comment type="function">
    <text evidence="5">Plays a role in transport between endoplasmic reticulum and Golgi.</text>
</comment>
<dbReference type="Pfam" id="PF07970">
    <property type="entry name" value="COPIIcoated_ERV"/>
    <property type="match status" value="1"/>
</dbReference>
<dbReference type="GO" id="GO:0000139">
    <property type="term" value="C:Golgi membrane"/>
    <property type="evidence" value="ECO:0007669"/>
    <property type="project" value="UniProtKB-SubCell"/>
</dbReference>
<evidence type="ECO:0000259" key="6">
    <source>
        <dbReference type="Pfam" id="PF07970"/>
    </source>
</evidence>
<proteinExistence type="inferred from homology"/>
<dbReference type="GO" id="GO:0006888">
    <property type="term" value="P:endoplasmic reticulum to Golgi vesicle-mediated transport"/>
    <property type="evidence" value="ECO:0007669"/>
    <property type="project" value="UniProtKB-UniRule"/>
</dbReference>
<reference evidence="8 10" key="1">
    <citation type="journal article" date="2016" name="PLoS ONE">
        <title>Sequence Assembly of Yarrowia lipolytica Strain W29/CLIB89 Shows Transposable Element Diversity.</title>
        <authorList>
            <person name="Magnan C."/>
            <person name="Yu J."/>
            <person name="Chang I."/>
            <person name="Jahn E."/>
            <person name="Kanomata Y."/>
            <person name="Wu J."/>
            <person name="Zeller M."/>
            <person name="Oakes M."/>
            <person name="Baldi P."/>
            <person name="Sandmeyer S."/>
        </authorList>
    </citation>
    <scope>NUCLEOTIDE SEQUENCE [LARGE SCALE GENOMIC DNA]</scope>
    <source>
        <strain evidence="8">CLIB89</strain>
        <strain evidence="10">CLIB89(W29)</strain>
    </source>
</reference>
<dbReference type="Proteomes" id="UP000182444">
    <property type="component" value="Chromosome 1A"/>
</dbReference>
<evidence type="ECO:0000256" key="1">
    <source>
        <dbReference type="ARBA" id="ARBA00004370"/>
    </source>
</evidence>
<dbReference type="InterPro" id="IPR012936">
    <property type="entry name" value="Erv_C"/>
</dbReference>
<keyword evidence="5" id="KW-0333">Golgi apparatus</keyword>
<evidence type="ECO:0000256" key="3">
    <source>
        <dbReference type="ARBA" id="ARBA00022989"/>
    </source>
</evidence>
<dbReference type="VEuPathDB" id="FungiDB:YALI0_A17600g"/>
<evidence type="ECO:0000313" key="8">
    <source>
        <dbReference type="EMBL" id="AOW00783.1"/>
    </source>
</evidence>
<protein>
    <recommendedName>
        <fullName evidence="5">Endoplasmic reticulum-Golgi intermediate compartment protein</fullName>
    </recommendedName>
</protein>
<dbReference type="VEuPathDB" id="FungiDB:YALI1_A17720g"/>
<dbReference type="GO" id="GO:0033116">
    <property type="term" value="C:endoplasmic reticulum-Golgi intermediate compartment membrane"/>
    <property type="evidence" value="ECO:0007669"/>
    <property type="project" value="UniProtKB-SubCell"/>
</dbReference>
<dbReference type="EMBL" id="KZ857340">
    <property type="protein sequence ID" value="RDW24982.1"/>
    <property type="molecule type" value="Genomic_DNA"/>
</dbReference>
<dbReference type="GO" id="GO:0005789">
    <property type="term" value="C:endoplasmic reticulum membrane"/>
    <property type="evidence" value="ECO:0007669"/>
    <property type="project" value="UniProtKB-SubCell"/>
</dbReference>
<dbReference type="OrthoDB" id="5541786at2759"/>
<dbReference type="InterPro" id="IPR045888">
    <property type="entry name" value="Erv"/>
</dbReference>
<organism evidence="8 10">
    <name type="scientific">Yarrowia lipolytica</name>
    <name type="common">Candida lipolytica</name>
    <dbReference type="NCBI Taxonomy" id="4952"/>
    <lineage>
        <taxon>Eukaryota</taxon>
        <taxon>Fungi</taxon>
        <taxon>Dikarya</taxon>
        <taxon>Ascomycota</taxon>
        <taxon>Saccharomycotina</taxon>
        <taxon>Dipodascomycetes</taxon>
        <taxon>Dipodascales</taxon>
        <taxon>Dipodascales incertae sedis</taxon>
        <taxon>Yarrowia</taxon>
    </lineage>
</organism>
<keyword evidence="5" id="KW-0931">ER-Golgi transport</keyword>
<evidence type="ECO:0000313" key="11">
    <source>
        <dbReference type="Proteomes" id="UP000256601"/>
    </source>
</evidence>
<feature type="domain" description="Endoplasmic reticulum vesicle transporter C-terminal" evidence="6">
    <location>
        <begin position="145"/>
        <end position="306"/>
    </location>
</feature>
<keyword evidence="3 5" id="KW-1133">Transmembrane helix</keyword>
<comment type="subcellular location">
    <subcellularLocation>
        <location evidence="5">Endoplasmic reticulum membrane</location>
        <topology evidence="5">Multi-pass membrane protein</topology>
    </subcellularLocation>
    <subcellularLocation>
        <location evidence="5">Endoplasmic reticulum-Golgi intermediate compartment membrane</location>
        <topology evidence="5">Multi-pass membrane protein</topology>
    </subcellularLocation>
    <subcellularLocation>
        <location evidence="5">Golgi apparatus membrane</location>
        <topology evidence="5">Multi-pass membrane protein</topology>
    </subcellularLocation>
    <subcellularLocation>
        <location evidence="1">Membrane</location>
    </subcellularLocation>
</comment>
<dbReference type="Pfam" id="PF13850">
    <property type="entry name" value="ERGIC_N"/>
    <property type="match status" value="1"/>
</dbReference>
<evidence type="ECO:0000256" key="2">
    <source>
        <dbReference type="ARBA" id="ARBA00022692"/>
    </source>
</evidence>
<dbReference type="GeneID" id="2906175"/>
<evidence type="ECO:0000313" key="9">
    <source>
        <dbReference type="EMBL" id="RDW24982.1"/>
    </source>
</evidence>
<dbReference type="PANTHER" id="PTHR10984">
    <property type="entry name" value="ENDOPLASMIC RETICULUM-GOLGI INTERMEDIATE COMPARTMENT PROTEIN"/>
    <property type="match status" value="1"/>
</dbReference>
<evidence type="ECO:0000256" key="5">
    <source>
        <dbReference type="RuleBase" id="RU369013"/>
    </source>
</evidence>
<keyword evidence="2 5" id="KW-0812">Transmembrane</keyword>
<dbReference type="EMBL" id="CP017553">
    <property type="protein sequence ID" value="AOW00783.1"/>
    <property type="molecule type" value="Genomic_DNA"/>
</dbReference>
<dbReference type="Proteomes" id="UP000256601">
    <property type="component" value="Unassembled WGS sequence"/>
</dbReference>
<dbReference type="GO" id="GO:0030134">
    <property type="term" value="C:COPII-coated ER to Golgi transport vesicle"/>
    <property type="evidence" value="ECO:0007669"/>
    <property type="project" value="TreeGrafter"/>
</dbReference>
<sequence length="337" mass="38102">MSESSTLRSFDAFPKVNTAYKRQSTRGGLATLVIGVLCFYFLCSELRGYSNGHEEHIYTVTKDLAETIQLNVDVTVAMPCKSIKVIAQDYSEDTFFAHELLNMQGLTYDFGTDRMQHEIHSHKAYEMNSKTLKKSKFKHTRVGSHSTDPHCRISGSVPINHVEGALQIFNLPDNQYFINPMKASDGLNLTHAIHELSFGDYFPKVLNPLDGVSTVTDEPLMSYQYFLSAVPVEYSSGRKKIHTYQYAVKKQTTNLQEHFVTRPAIFFHYKYEPVTLKIQDSRETLTVFVVKLLSILGGFVVCGSWIVRGGEKAYEKIVGKKLNYASLHTGGLLDRKS</sequence>
<dbReference type="OMA" id="MTNHYLR"/>
<dbReference type="eggNOG" id="KOG2667">
    <property type="taxonomic scope" value="Eukaryota"/>
</dbReference>
<keyword evidence="5" id="KW-0813">Transport</keyword>
<feature type="domain" description="Endoplasmic reticulum vesicle transporter N-terminal" evidence="7">
    <location>
        <begin position="7"/>
        <end position="94"/>
    </location>
</feature>
<comment type="similarity">
    <text evidence="5">Belongs to the ERGIC family.</text>
</comment>
<gene>
    <name evidence="9" type="ORF">B0I71DRAFT_133355</name>
    <name evidence="8" type="ORF">YALI1_A17720g</name>
</gene>
<evidence type="ECO:0000259" key="7">
    <source>
        <dbReference type="Pfam" id="PF13850"/>
    </source>
</evidence>
<accession>A0A1D8N566</accession>
<dbReference type="GO" id="GO:0006890">
    <property type="term" value="P:retrograde vesicle-mediated transport, Golgi to endoplasmic reticulum"/>
    <property type="evidence" value="ECO:0007669"/>
    <property type="project" value="TreeGrafter"/>
</dbReference>
<dbReference type="AlphaFoldDB" id="A0A1D8N566"/>
<keyword evidence="5" id="KW-0256">Endoplasmic reticulum</keyword>
<dbReference type="RefSeq" id="XP_500171.1">
    <property type="nucleotide sequence ID" value="XM_500171.1"/>
</dbReference>
<reference evidence="9 11" key="2">
    <citation type="submission" date="2018-07" db="EMBL/GenBank/DDBJ databases">
        <title>Draft Genome Assemblies for Five Robust Yarrowia lipolytica Strains Exhibiting High Lipid Production and Pentose Sugar Utilization and Sugar Alcohol Secretion from Undetoxified Lignocellulosic Biomass Hydrolysates.</title>
        <authorList>
            <consortium name="DOE Joint Genome Institute"/>
            <person name="Walker C."/>
            <person name="Ryu S."/>
            <person name="Na H."/>
            <person name="Zane M."/>
            <person name="LaButti K."/>
            <person name="Lipzen A."/>
            <person name="Haridas S."/>
            <person name="Barry K."/>
            <person name="Grigoriev I.V."/>
            <person name="Quarterman J."/>
            <person name="Slininger P."/>
            <person name="Dien B."/>
            <person name="Trinh C.T."/>
        </authorList>
    </citation>
    <scope>NUCLEOTIDE SEQUENCE [LARGE SCALE GENOMIC DNA]</scope>
    <source>
        <strain evidence="9 11">YB392</strain>
    </source>
</reference>
<dbReference type="KEGG" id="yli:2906175"/>
<dbReference type="InterPro" id="IPR039542">
    <property type="entry name" value="Erv_N"/>
</dbReference>
<dbReference type="PANTHER" id="PTHR10984:SF81">
    <property type="entry name" value="ER-DERIVED VESICLES PROTEIN ERV41"/>
    <property type="match status" value="1"/>
</dbReference>
<name>A0A1D8N566_YARLL</name>
<evidence type="ECO:0000256" key="4">
    <source>
        <dbReference type="ARBA" id="ARBA00023136"/>
    </source>
</evidence>
<comment type="caution">
    <text evidence="5">Lacks conserved residue(s) required for the propagation of feature annotation.</text>
</comment>